<protein>
    <submittedName>
        <fullName evidence="2">Uncharacterized protein</fullName>
    </submittedName>
</protein>
<accession>A0AA47LRU5</accession>
<evidence type="ECO:0000256" key="1">
    <source>
        <dbReference type="SAM" id="MobiDB-lite"/>
    </source>
</evidence>
<dbReference type="AlphaFoldDB" id="A0AA47LRU5"/>
<proteinExistence type="predicted"/>
<reference evidence="2" key="1">
    <citation type="submission" date="2022-09" db="EMBL/GenBank/DDBJ databases">
        <authorList>
            <person name="Li Z.-J."/>
        </authorList>
    </citation>
    <scope>NUCLEOTIDE SEQUENCE</scope>
    <source>
        <strain evidence="2">TGB11</strain>
    </source>
</reference>
<sequence>MTRLLLAVTLVVSIGTTAYLWFDVDETPMPQPTSERERLSSLPRTNEESLSPEVNLTSNETQHQPVEPDVEQVSVAPALSYIAADYAEQIQHPSYSIPIPSKQSPYLHWNRYVSTPMPILDGSVKAALKLNQYRYFYPENIQASLVTPASFNHATLSVIDVESNRELTRLDVTDTQWNIEPEADWPIELRLKAALSFDGGDDVLTADFRLYQPIAEVKGVKPVFGRGPDMVIPLVLDIDKGGIYRVRANLFTADDQPVAVLTTKTRLSEGEQSLELRAFRASMSGYGNEWQLKDVVIERMSGYPGERAQFGISPQDHYSLGTFDAGQLSDEPYQMSEQERMQLEFLQRAAQQS</sequence>
<feature type="compositionally biased region" description="Polar residues" evidence="1">
    <location>
        <begin position="42"/>
        <end position="64"/>
    </location>
</feature>
<evidence type="ECO:0000313" key="2">
    <source>
        <dbReference type="EMBL" id="WBA09648.1"/>
    </source>
</evidence>
<dbReference type="RefSeq" id="WP_269579771.1">
    <property type="nucleotide sequence ID" value="NZ_CP114588.1"/>
</dbReference>
<organism evidence="2 3">
    <name type="scientific">Salinivibrio kushneri</name>
    <dbReference type="NCBI Taxonomy" id="1908198"/>
    <lineage>
        <taxon>Bacteria</taxon>
        <taxon>Pseudomonadati</taxon>
        <taxon>Pseudomonadota</taxon>
        <taxon>Gammaproteobacteria</taxon>
        <taxon>Vibrionales</taxon>
        <taxon>Vibrionaceae</taxon>
        <taxon>Salinivibrio</taxon>
    </lineage>
</organism>
<gene>
    <name evidence="2" type="ORF">N8M53_05490</name>
</gene>
<dbReference type="EMBL" id="CP114588">
    <property type="protein sequence ID" value="WBA09648.1"/>
    <property type="molecule type" value="Genomic_DNA"/>
</dbReference>
<feature type="region of interest" description="Disordered" evidence="1">
    <location>
        <begin position="29"/>
        <end position="69"/>
    </location>
</feature>
<name>A0AA47LRU5_9GAMM</name>
<dbReference type="Proteomes" id="UP001164748">
    <property type="component" value="Chromosome"/>
</dbReference>
<evidence type="ECO:0000313" key="3">
    <source>
        <dbReference type="Proteomes" id="UP001164748"/>
    </source>
</evidence>